<evidence type="ECO:0000259" key="12">
    <source>
        <dbReference type="Pfam" id="PF01514"/>
    </source>
</evidence>
<accession>E7FT34</accession>
<evidence type="ECO:0000256" key="8">
    <source>
        <dbReference type="ARBA" id="ARBA00023143"/>
    </source>
</evidence>
<feature type="domain" description="Flagellar M-ring C-terminal" evidence="13">
    <location>
        <begin position="257"/>
        <end position="398"/>
    </location>
</feature>
<dbReference type="InterPro" id="IPR013556">
    <property type="entry name" value="Flag_M-ring_C"/>
</dbReference>
<keyword evidence="4" id="KW-1003">Cell membrane</keyword>
<dbReference type="InterPro" id="IPR006182">
    <property type="entry name" value="FliF_N_dom"/>
</dbReference>
<evidence type="ECO:0000256" key="2">
    <source>
        <dbReference type="ARBA" id="ARBA00004651"/>
    </source>
</evidence>
<dbReference type="EMBL" id="ACGS02000049">
    <property type="protein sequence ID" value="EFZ33891.1"/>
    <property type="molecule type" value="Genomic_DNA"/>
</dbReference>
<dbReference type="AlphaFoldDB" id="E7FT34"/>
<dbReference type="PATRIC" id="fig|525362.12.peg.1749"/>
<dbReference type="InterPro" id="IPR000067">
    <property type="entry name" value="FlgMring_FliF"/>
</dbReference>
<evidence type="ECO:0000256" key="1">
    <source>
        <dbReference type="ARBA" id="ARBA00004117"/>
    </source>
</evidence>
<evidence type="ECO:0000313" key="15">
    <source>
        <dbReference type="Proteomes" id="UP000004099"/>
    </source>
</evidence>
<evidence type="ECO:0000256" key="3">
    <source>
        <dbReference type="ARBA" id="ARBA00007971"/>
    </source>
</evidence>
<keyword evidence="5 11" id="KW-0812">Transmembrane</keyword>
<comment type="similarity">
    <text evidence="3 9">Belongs to the FliF family.</text>
</comment>
<organism evidence="14 15">
    <name type="scientific">Ligilactobacillus ruminis ATCC 25644</name>
    <dbReference type="NCBI Taxonomy" id="525362"/>
    <lineage>
        <taxon>Bacteria</taxon>
        <taxon>Bacillati</taxon>
        <taxon>Bacillota</taxon>
        <taxon>Bacilli</taxon>
        <taxon>Lactobacillales</taxon>
        <taxon>Lactobacillaceae</taxon>
        <taxon>Ligilactobacillus</taxon>
    </lineage>
</organism>
<sequence length="537" mass="59089">MDKVKDALEALKAKWSELSRLVKIAIVLGVISLFAIIGTVYYMNTRVEYSVLFSNLSEADAGTISQDLDSQNIKYKLADDGKTIMVDKTKVDQYRIDLAVDNKLPSSSKGFELFDSASMMTTDEDRKIMYQRALTGELENSIAALDDVDKAKVNLTIPKSDNVFDNSTSKKAKASIVLTLKGTSISKDAVQGIVALTTGAVQGLDKKNVKVVDQTGKILNKNEEDDASDSSSATSKYMKLKSQYEKQMEKKITGLIEPVVGKGKVKASVNVDLNFDAVEKKITNYSNPQIRSENVQASGKQAEIKQAQTGQVNDNVDNVTGDANNDNASYNRTVNNELNTETTKVINAPGSINRMTSSVVINGDLSAGDARNIRKLIQGALGYDKQRGDTVSVQAVNFARAKSTKKKTVAKKPVKKTNWVLIGALIAAGVLTLGTIIFLVIRRRRRLAEEEEEYYDDDYDVDVTDEGEEEEEAEEAAEELDPEILAEQERQRKETETKRKIAVSTEQRAKEYATKHPDVVADLISAWVKEGGKGNKQ</sequence>
<feature type="transmembrane region" description="Helical" evidence="11">
    <location>
        <begin position="419"/>
        <end position="441"/>
    </location>
</feature>
<proteinExistence type="inferred from homology"/>
<feature type="compositionally biased region" description="Basic and acidic residues" evidence="10">
    <location>
        <begin position="487"/>
        <end position="499"/>
    </location>
</feature>
<dbReference type="PIRSF" id="PIRSF004862">
    <property type="entry name" value="FliF"/>
    <property type="match status" value="1"/>
</dbReference>
<dbReference type="InterPro" id="IPR045851">
    <property type="entry name" value="AMP-bd_C_sf"/>
</dbReference>
<name>E7FT34_9LACO</name>
<evidence type="ECO:0000256" key="11">
    <source>
        <dbReference type="SAM" id="Phobius"/>
    </source>
</evidence>
<dbReference type="HOGENOM" id="CLU_028108_2_0_9"/>
<dbReference type="PANTHER" id="PTHR30046">
    <property type="entry name" value="FLAGELLAR M-RING PROTEIN"/>
    <property type="match status" value="1"/>
</dbReference>
<feature type="compositionally biased region" description="Acidic residues" evidence="10">
    <location>
        <begin position="457"/>
        <end position="486"/>
    </location>
</feature>
<evidence type="ECO:0000256" key="5">
    <source>
        <dbReference type="ARBA" id="ARBA00022692"/>
    </source>
</evidence>
<comment type="subcellular location">
    <subcellularLocation>
        <location evidence="1 9">Bacterial flagellum basal body</location>
    </subcellularLocation>
    <subcellularLocation>
        <location evidence="2">Cell membrane</location>
        <topology evidence="2">Multi-pass membrane protein</topology>
    </subcellularLocation>
</comment>
<evidence type="ECO:0000256" key="4">
    <source>
        <dbReference type="ARBA" id="ARBA00022475"/>
    </source>
</evidence>
<gene>
    <name evidence="14" type="primary">fliF</name>
    <name evidence="14" type="ORF">HMPREF0542_12061</name>
</gene>
<dbReference type="PRINTS" id="PR01009">
    <property type="entry name" value="FLGMRINGFLIF"/>
</dbReference>
<dbReference type="PANTHER" id="PTHR30046:SF0">
    <property type="entry name" value="FLAGELLAR M-RING PROTEIN"/>
    <property type="match status" value="1"/>
</dbReference>
<dbReference type="GO" id="GO:0005886">
    <property type="term" value="C:plasma membrane"/>
    <property type="evidence" value="ECO:0007669"/>
    <property type="project" value="UniProtKB-SubCell"/>
</dbReference>
<dbReference type="Gene3D" id="3.30.300.30">
    <property type="match status" value="1"/>
</dbReference>
<evidence type="ECO:0000256" key="7">
    <source>
        <dbReference type="ARBA" id="ARBA00023136"/>
    </source>
</evidence>
<protein>
    <recommendedName>
        <fullName evidence="9">Flagellar M-ring protein</fullName>
    </recommendedName>
</protein>
<dbReference type="Pfam" id="PF01514">
    <property type="entry name" value="YscJ_FliF"/>
    <property type="match status" value="1"/>
</dbReference>
<keyword evidence="7 11" id="KW-0472">Membrane</keyword>
<evidence type="ECO:0000259" key="13">
    <source>
        <dbReference type="Pfam" id="PF08345"/>
    </source>
</evidence>
<dbReference type="RefSeq" id="WP_003691872.1">
    <property type="nucleotide sequence ID" value="NZ_AFYE01000023.1"/>
</dbReference>
<keyword evidence="6 11" id="KW-1133">Transmembrane helix</keyword>
<dbReference type="GO" id="GO:0003774">
    <property type="term" value="F:cytoskeletal motor activity"/>
    <property type="evidence" value="ECO:0007669"/>
    <property type="project" value="InterPro"/>
</dbReference>
<keyword evidence="14" id="KW-0282">Flagellum</keyword>
<dbReference type="GO" id="GO:0071973">
    <property type="term" value="P:bacterial-type flagellum-dependent cell motility"/>
    <property type="evidence" value="ECO:0007669"/>
    <property type="project" value="InterPro"/>
</dbReference>
<dbReference type="Pfam" id="PF08345">
    <property type="entry name" value="YscJ_FliF_C"/>
    <property type="match status" value="1"/>
</dbReference>
<feature type="region of interest" description="Disordered" evidence="10">
    <location>
        <begin position="457"/>
        <end position="510"/>
    </location>
</feature>
<feature type="transmembrane region" description="Helical" evidence="11">
    <location>
        <begin position="21"/>
        <end position="43"/>
    </location>
</feature>
<keyword evidence="8 9" id="KW-0975">Bacterial flagellum</keyword>
<evidence type="ECO:0000256" key="10">
    <source>
        <dbReference type="SAM" id="MobiDB-lite"/>
    </source>
</evidence>
<comment type="function">
    <text evidence="9">The M ring may be actively involved in energy transduction.</text>
</comment>
<dbReference type="Proteomes" id="UP000004099">
    <property type="component" value="Unassembled WGS sequence"/>
</dbReference>
<keyword evidence="14" id="KW-0969">Cilium</keyword>
<keyword evidence="14" id="KW-0966">Cell projection</keyword>
<reference evidence="14 15" key="1">
    <citation type="submission" date="2011-01" db="EMBL/GenBank/DDBJ databases">
        <authorList>
            <person name="Muzny D."/>
            <person name="Qin X."/>
            <person name="Buhay C."/>
            <person name="Dugan-Rocha S."/>
            <person name="Ding Y."/>
            <person name="Chen G."/>
            <person name="Hawes A."/>
            <person name="Holder M."/>
            <person name="Jhangiani S."/>
            <person name="Johnson A."/>
            <person name="Khan Z."/>
            <person name="Li Z."/>
            <person name="Liu W."/>
            <person name="Liu X."/>
            <person name="Perez L."/>
            <person name="Shen H."/>
            <person name="Wang Q."/>
            <person name="Watt J."/>
            <person name="Xi L."/>
            <person name="Xin Y."/>
            <person name="Zhou J."/>
            <person name="Deng J."/>
            <person name="Jiang H."/>
            <person name="Liu Y."/>
            <person name="Qu J."/>
            <person name="Song X.-Z."/>
            <person name="Zhang L."/>
            <person name="Villasana D."/>
            <person name="Johnson A."/>
            <person name="Liu J."/>
            <person name="Liyanage D."/>
            <person name="Lorensuhewa L."/>
            <person name="Robinson T."/>
            <person name="Song A."/>
            <person name="Song B.-B."/>
            <person name="Dinh H."/>
            <person name="Thornton R."/>
            <person name="Coyle M."/>
            <person name="Francisco L."/>
            <person name="Jackson L."/>
            <person name="Javaid M."/>
            <person name="Korchina V."/>
            <person name="Kovar C."/>
            <person name="Mata R."/>
            <person name="Mathew T."/>
            <person name="Ngo R."/>
            <person name="Nguyen L."/>
            <person name="Nguyen N."/>
            <person name="Okwuonu G."/>
            <person name="Ongeri F."/>
            <person name="Pham C."/>
            <person name="Simmons D."/>
            <person name="Wilczek-Boney K."/>
            <person name="Hale W."/>
            <person name="Jakkamsetti A."/>
            <person name="Pham P."/>
            <person name="Ruth R."/>
            <person name="San Lucas F."/>
            <person name="Warren J."/>
            <person name="Zhang J."/>
            <person name="Zhao Z."/>
            <person name="Zhou C."/>
            <person name="Zhu D."/>
            <person name="Lee S."/>
            <person name="Bess C."/>
            <person name="Blankenburg K."/>
            <person name="Forbes L."/>
            <person name="Fu Q."/>
            <person name="Gubbala S."/>
            <person name="Hirani K."/>
            <person name="Jayaseelan J.C."/>
            <person name="Lara F."/>
            <person name="Munidasa M."/>
            <person name="Palculict T."/>
            <person name="Patil S."/>
            <person name="Pu L.-L."/>
            <person name="Saada N."/>
            <person name="Tang L."/>
            <person name="Weissenberger G."/>
            <person name="Zhu Y."/>
            <person name="Hemphill L."/>
            <person name="Shang Y."/>
            <person name="Youmans B."/>
            <person name="Ayvaz T."/>
            <person name="Ross M."/>
            <person name="Santibanez J."/>
            <person name="Aqrawi P."/>
            <person name="Gross S."/>
            <person name="Joshi V."/>
            <person name="Fowler G."/>
            <person name="Nazareth L."/>
            <person name="Reid J."/>
            <person name="Worley K."/>
            <person name="Petrosino J."/>
            <person name="Highlander S."/>
            <person name="Gibbs R."/>
        </authorList>
    </citation>
    <scope>NUCLEOTIDE SEQUENCE [LARGE SCALE GENOMIC DNA]</scope>
    <source>
        <strain evidence="14 15">ATCC 25644</strain>
    </source>
</reference>
<dbReference type="GO" id="GO:0009431">
    <property type="term" value="C:bacterial-type flagellum basal body, MS ring"/>
    <property type="evidence" value="ECO:0007669"/>
    <property type="project" value="InterPro"/>
</dbReference>
<dbReference type="NCBIfam" id="TIGR00206">
    <property type="entry name" value="fliF"/>
    <property type="match status" value="1"/>
</dbReference>
<feature type="domain" description="Flagellar M-ring N-terminal" evidence="12">
    <location>
        <begin position="45"/>
        <end position="220"/>
    </location>
</feature>
<comment type="caution">
    <text evidence="14">The sequence shown here is derived from an EMBL/GenBank/DDBJ whole genome shotgun (WGS) entry which is preliminary data.</text>
</comment>
<evidence type="ECO:0000313" key="14">
    <source>
        <dbReference type="EMBL" id="EFZ33891.1"/>
    </source>
</evidence>
<evidence type="ECO:0000256" key="6">
    <source>
        <dbReference type="ARBA" id="ARBA00022989"/>
    </source>
</evidence>
<evidence type="ECO:0000256" key="9">
    <source>
        <dbReference type="PIRNR" id="PIRNR004862"/>
    </source>
</evidence>
<dbReference type="InterPro" id="IPR043427">
    <property type="entry name" value="YscJ/FliF"/>
</dbReference>